<keyword evidence="7" id="KW-1133">Transmembrane helix</keyword>
<comment type="subcellular location">
    <subcellularLocation>
        <location evidence="1">Cell membrane</location>
        <topology evidence="1">Single-pass membrane protein</topology>
    </subcellularLocation>
</comment>
<feature type="region of interest" description="Disordered" evidence="6">
    <location>
        <begin position="136"/>
        <end position="211"/>
    </location>
</feature>
<comment type="similarity">
    <text evidence="4 5">Belongs to the small heat shock protein (HSP20) family.</text>
</comment>
<evidence type="ECO:0000256" key="7">
    <source>
        <dbReference type="SAM" id="Phobius"/>
    </source>
</evidence>
<evidence type="ECO:0000256" key="5">
    <source>
        <dbReference type="RuleBase" id="RU003616"/>
    </source>
</evidence>
<dbReference type="PANTHER" id="PTHR43670:SF114">
    <property type="entry name" value="OS05G0592000 PROTEIN"/>
    <property type="match status" value="1"/>
</dbReference>
<dbReference type="SUPFAM" id="SSF49764">
    <property type="entry name" value="HSP20-like chaperones"/>
    <property type="match status" value="1"/>
</dbReference>
<evidence type="ECO:0000256" key="2">
    <source>
        <dbReference type="ARBA" id="ARBA00022475"/>
    </source>
</evidence>
<feature type="domain" description="SHSP" evidence="8">
    <location>
        <begin position="43"/>
        <end position="147"/>
    </location>
</feature>
<dbReference type="EMBL" id="VAHF01000012">
    <property type="protein sequence ID" value="TXG49233.1"/>
    <property type="molecule type" value="Genomic_DNA"/>
</dbReference>
<organism evidence="9 10">
    <name type="scientific">Acer yangbiense</name>
    <dbReference type="NCBI Taxonomy" id="1000413"/>
    <lineage>
        <taxon>Eukaryota</taxon>
        <taxon>Viridiplantae</taxon>
        <taxon>Streptophyta</taxon>
        <taxon>Embryophyta</taxon>
        <taxon>Tracheophyta</taxon>
        <taxon>Spermatophyta</taxon>
        <taxon>Magnoliopsida</taxon>
        <taxon>eudicotyledons</taxon>
        <taxon>Gunneridae</taxon>
        <taxon>Pentapetalae</taxon>
        <taxon>rosids</taxon>
        <taxon>malvids</taxon>
        <taxon>Sapindales</taxon>
        <taxon>Sapindaceae</taxon>
        <taxon>Hippocastanoideae</taxon>
        <taxon>Acereae</taxon>
        <taxon>Acer</taxon>
    </lineage>
</organism>
<feature type="compositionally biased region" description="Low complexity" evidence="6">
    <location>
        <begin position="145"/>
        <end position="161"/>
    </location>
</feature>
<evidence type="ECO:0000256" key="3">
    <source>
        <dbReference type="ARBA" id="ARBA00022821"/>
    </source>
</evidence>
<feature type="region of interest" description="Disordered" evidence="6">
    <location>
        <begin position="1"/>
        <end position="38"/>
    </location>
</feature>
<dbReference type="GO" id="GO:0034605">
    <property type="term" value="P:cellular response to heat"/>
    <property type="evidence" value="ECO:0007669"/>
    <property type="project" value="TreeGrafter"/>
</dbReference>
<proteinExistence type="inferred from homology"/>
<dbReference type="InterPro" id="IPR008978">
    <property type="entry name" value="HSP20-like_chaperone"/>
</dbReference>
<feature type="transmembrane region" description="Helical" evidence="7">
    <location>
        <begin position="281"/>
        <end position="304"/>
    </location>
</feature>
<keyword evidence="7" id="KW-0812">Transmembrane</keyword>
<reference evidence="10" key="1">
    <citation type="journal article" date="2019" name="Gigascience">
        <title>De novo genome assembly of the endangered Acer yangbiense, a plant species with extremely small populations endemic to Yunnan Province, China.</title>
        <authorList>
            <person name="Yang J."/>
            <person name="Wariss H.M."/>
            <person name="Tao L."/>
            <person name="Zhang R."/>
            <person name="Yun Q."/>
            <person name="Hollingsworth P."/>
            <person name="Dao Z."/>
            <person name="Luo G."/>
            <person name="Guo H."/>
            <person name="Ma Y."/>
            <person name="Sun W."/>
        </authorList>
    </citation>
    <scope>NUCLEOTIDE SEQUENCE [LARGE SCALE GENOMIC DNA]</scope>
    <source>
        <strain evidence="10">cv. Malutang</strain>
    </source>
</reference>
<evidence type="ECO:0000256" key="1">
    <source>
        <dbReference type="ARBA" id="ARBA00004162"/>
    </source>
</evidence>
<dbReference type="Pfam" id="PF00011">
    <property type="entry name" value="HSP20"/>
    <property type="match status" value="1"/>
</dbReference>
<keyword evidence="7" id="KW-0472">Membrane</keyword>
<dbReference type="Proteomes" id="UP000323000">
    <property type="component" value="Chromosome 12"/>
</dbReference>
<keyword evidence="10" id="KW-1185">Reference proteome</keyword>
<name>A0A5C7GWV2_9ROSI</name>
<evidence type="ECO:0000313" key="10">
    <source>
        <dbReference type="Proteomes" id="UP000323000"/>
    </source>
</evidence>
<evidence type="ECO:0000256" key="6">
    <source>
        <dbReference type="SAM" id="MobiDB-lite"/>
    </source>
</evidence>
<evidence type="ECO:0000313" key="9">
    <source>
        <dbReference type="EMBL" id="TXG49233.1"/>
    </source>
</evidence>
<evidence type="ECO:0000259" key="8">
    <source>
        <dbReference type="PROSITE" id="PS01031"/>
    </source>
</evidence>
<evidence type="ECO:0000256" key="4">
    <source>
        <dbReference type="PROSITE-ProRule" id="PRU00285"/>
    </source>
</evidence>
<keyword evidence="2" id="KW-1003">Cell membrane</keyword>
<dbReference type="AlphaFoldDB" id="A0A5C7GWV2"/>
<accession>A0A5C7GWV2</accession>
<dbReference type="GO" id="GO:0006952">
    <property type="term" value="P:defense response"/>
    <property type="evidence" value="ECO:0007669"/>
    <property type="project" value="UniProtKB-KW"/>
</dbReference>
<dbReference type="PROSITE" id="PS01031">
    <property type="entry name" value="SHSP"/>
    <property type="match status" value="1"/>
</dbReference>
<dbReference type="InterPro" id="IPR002068">
    <property type="entry name" value="A-crystallin/Hsp20_dom"/>
</dbReference>
<dbReference type="Gene3D" id="2.60.40.790">
    <property type="match status" value="1"/>
</dbReference>
<gene>
    <name evidence="9" type="ORF">EZV62_025108</name>
</gene>
<dbReference type="PANTHER" id="PTHR43670">
    <property type="entry name" value="HEAT SHOCK PROTEIN 26"/>
    <property type="match status" value="1"/>
</dbReference>
<dbReference type="OrthoDB" id="1431247at2759"/>
<dbReference type="CDD" id="cd06464">
    <property type="entry name" value="ACD_sHsps-like"/>
    <property type="match status" value="1"/>
</dbReference>
<protein>
    <recommendedName>
        <fullName evidence="8">SHSP domain-containing protein</fullName>
    </recommendedName>
</protein>
<feature type="compositionally biased region" description="Basic and acidic residues" evidence="6">
    <location>
        <begin position="189"/>
        <end position="211"/>
    </location>
</feature>
<keyword evidence="3" id="KW-0611">Plant defense</keyword>
<dbReference type="GO" id="GO:0005886">
    <property type="term" value="C:plasma membrane"/>
    <property type="evidence" value="ECO:0007669"/>
    <property type="project" value="UniProtKB-SubCell"/>
</dbReference>
<feature type="compositionally biased region" description="Basic and acidic residues" evidence="6">
    <location>
        <begin position="162"/>
        <end position="182"/>
    </location>
</feature>
<sequence length="309" mass="34692">MAMRPPRGSVIQPRPPMRGTGSVIQPRAPMRGSVIQPRPPMRPIYENFNPRSEWKYEDDATILLLYLPGFVKEQISTEIIETSGSIKIQGQRPLAGGRWSTFNQNYSIPNGSDSTKINTRFELGILTIVMPKKKPPLITTPNIIQPETTTATQDQTHSTTQKVDDDDHDKKSDHGSKEKIITETEPIPDDDHKKPKESEKPHEHEHDDEKVVKINTIGALPPLQVKEKEKSSAGETINQKEENHDHHHLIADKSKDHMKHKSVVDEKETDVKQQMSDQGQVLLNLFVAVIVLMGLGVQISSTIASSKTH</sequence>
<comment type="caution">
    <text evidence="9">The sequence shown here is derived from an EMBL/GenBank/DDBJ whole genome shotgun (WGS) entry which is preliminary data.</text>
</comment>